<sequence>MKKLLFIFGTRPEAIKMAPIIHEAKKFPDLFEVKICLTGQHKEMLQQVMEFFKLQEDFDISLMKPNQTLFDITADALKGVENVLEQYTPDLVLVQGDTTTAFVGALAAYYKKIKIAHIEAGLRSFDKYAPFPEEINRKMVSSLADFHFAPTIKAVQNLQAENIKENIFVTGNTVIDALLWTKEKTLEENGYAQDFNYLHPDKKIILVTGHRRESFGKPFEEICEALYELSHSFPAIQIVYPVHLNPNVQEVVKQYLSNCKNIFLVNPMDYPHLVWLMNHSYLVLTDSGGIQEEAPSLGKPVLVMREVTERTEGIEAGTAILVGTSKEKIIAEVTRILNTSAYYEKMSQAVNPYGIGDSAEKIIRILQENL</sequence>
<name>A0A386HRI9_9BACT</name>
<dbReference type="NCBIfam" id="TIGR00236">
    <property type="entry name" value="wecB"/>
    <property type="match status" value="1"/>
</dbReference>
<organism evidence="6 7">
    <name type="scientific">Arachidicoccus soli</name>
    <dbReference type="NCBI Taxonomy" id="2341117"/>
    <lineage>
        <taxon>Bacteria</taxon>
        <taxon>Pseudomonadati</taxon>
        <taxon>Bacteroidota</taxon>
        <taxon>Chitinophagia</taxon>
        <taxon>Chitinophagales</taxon>
        <taxon>Chitinophagaceae</taxon>
        <taxon>Arachidicoccus</taxon>
    </lineage>
</organism>
<evidence type="ECO:0000256" key="2">
    <source>
        <dbReference type="ARBA" id="ARBA00038209"/>
    </source>
</evidence>
<keyword evidence="7" id="KW-1185">Reference proteome</keyword>
<dbReference type="OrthoDB" id="9803238at2"/>
<dbReference type="EMBL" id="CP032489">
    <property type="protein sequence ID" value="AYD48051.1"/>
    <property type="molecule type" value="Genomic_DNA"/>
</dbReference>
<dbReference type="AlphaFoldDB" id="A0A386HRI9"/>
<dbReference type="GO" id="GO:0008761">
    <property type="term" value="F:UDP-N-acetylglucosamine 2-epimerase activity"/>
    <property type="evidence" value="ECO:0007669"/>
    <property type="project" value="UniProtKB-EC"/>
</dbReference>
<dbReference type="InterPro" id="IPR003331">
    <property type="entry name" value="UDP_GlcNAc_Epimerase_2_dom"/>
</dbReference>
<keyword evidence="1 4" id="KW-0413">Isomerase</keyword>
<dbReference type="RefSeq" id="WP_119988157.1">
    <property type="nucleotide sequence ID" value="NZ_CP032489.1"/>
</dbReference>
<dbReference type="CDD" id="cd03786">
    <property type="entry name" value="GTB_UDP-GlcNAc_2-Epimerase"/>
    <property type="match status" value="1"/>
</dbReference>
<evidence type="ECO:0000256" key="3">
    <source>
        <dbReference type="ARBA" id="ARBA00038858"/>
    </source>
</evidence>
<dbReference type="KEGG" id="ark:D6B99_10895"/>
<evidence type="ECO:0000259" key="5">
    <source>
        <dbReference type="Pfam" id="PF02350"/>
    </source>
</evidence>
<dbReference type="SUPFAM" id="SSF53756">
    <property type="entry name" value="UDP-Glycosyltransferase/glycogen phosphorylase"/>
    <property type="match status" value="1"/>
</dbReference>
<comment type="similarity">
    <text evidence="2 4">Belongs to the UDP-N-acetylglucosamine 2-epimerase family.</text>
</comment>
<evidence type="ECO:0000313" key="6">
    <source>
        <dbReference type="EMBL" id="AYD48051.1"/>
    </source>
</evidence>
<evidence type="ECO:0000313" key="7">
    <source>
        <dbReference type="Proteomes" id="UP000266118"/>
    </source>
</evidence>
<dbReference type="PANTHER" id="PTHR43174">
    <property type="entry name" value="UDP-N-ACETYLGLUCOSAMINE 2-EPIMERASE"/>
    <property type="match status" value="1"/>
</dbReference>
<evidence type="ECO:0000256" key="4">
    <source>
        <dbReference type="RuleBase" id="RU003513"/>
    </source>
</evidence>
<proteinExistence type="inferred from homology"/>
<dbReference type="Pfam" id="PF02350">
    <property type="entry name" value="Epimerase_2"/>
    <property type="match status" value="1"/>
</dbReference>
<dbReference type="Gene3D" id="3.40.50.2000">
    <property type="entry name" value="Glycogen Phosphorylase B"/>
    <property type="match status" value="2"/>
</dbReference>
<feature type="domain" description="UDP-N-acetylglucosamine 2-epimerase" evidence="5">
    <location>
        <begin position="31"/>
        <end position="366"/>
    </location>
</feature>
<dbReference type="Proteomes" id="UP000266118">
    <property type="component" value="Chromosome"/>
</dbReference>
<accession>A0A386HRI9</accession>
<reference evidence="6 7" key="1">
    <citation type="submission" date="2018-09" db="EMBL/GenBank/DDBJ databases">
        <title>Arachidicoccus sp. nov., a bacterium isolated from soil.</title>
        <authorList>
            <person name="Weon H.-Y."/>
            <person name="Kwon S.-W."/>
            <person name="Lee S.A."/>
        </authorList>
    </citation>
    <scope>NUCLEOTIDE SEQUENCE [LARGE SCALE GENOMIC DNA]</scope>
    <source>
        <strain evidence="6 7">KIS59-12</strain>
    </source>
</reference>
<evidence type="ECO:0000256" key="1">
    <source>
        <dbReference type="ARBA" id="ARBA00023235"/>
    </source>
</evidence>
<gene>
    <name evidence="6" type="ORF">D6B99_10895</name>
</gene>
<dbReference type="PANTHER" id="PTHR43174:SF2">
    <property type="entry name" value="UDP-N-ACETYLGLUCOSAMINE 2-EPIMERASE"/>
    <property type="match status" value="1"/>
</dbReference>
<protein>
    <recommendedName>
        <fullName evidence="3">UDP-N-acetylglucosamine 2-epimerase (non-hydrolyzing)</fullName>
        <ecNumber evidence="3">5.1.3.14</ecNumber>
    </recommendedName>
</protein>
<dbReference type="EC" id="5.1.3.14" evidence="3"/>
<dbReference type="InterPro" id="IPR029767">
    <property type="entry name" value="WecB-like"/>
</dbReference>